<keyword evidence="1" id="KW-0175">Coiled coil</keyword>
<feature type="coiled-coil region" evidence="1">
    <location>
        <begin position="28"/>
        <end position="62"/>
    </location>
</feature>
<dbReference type="Proteomes" id="UP000198990">
    <property type="component" value="Unassembled WGS sequence"/>
</dbReference>
<dbReference type="OrthoDB" id="964423at2"/>
<dbReference type="PANTHER" id="PTHR33055">
    <property type="entry name" value="TRANSPOSASE FOR INSERTION SEQUENCE ELEMENT IS1111A"/>
    <property type="match status" value="1"/>
</dbReference>
<dbReference type="InterPro" id="IPR003346">
    <property type="entry name" value="Transposase_20"/>
</dbReference>
<dbReference type="EMBL" id="FNZN01000001">
    <property type="protein sequence ID" value="SEK37326.1"/>
    <property type="molecule type" value="Genomic_DNA"/>
</dbReference>
<evidence type="ECO:0000256" key="1">
    <source>
        <dbReference type="SAM" id="Coils"/>
    </source>
</evidence>
<name>A0A1H7GGD9_9FLAO</name>
<dbReference type="STRING" id="228957.SAMN04488008_101360"/>
<dbReference type="PANTHER" id="PTHR33055:SF13">
    <property type="entry name" value="TRANSPOSASE"/>
    <property type="match status" value="1"/>
</dbReference>
<dbReference type="RefSeq" id="WP_143057767.1">
    <property type="nucleotide sequence ID" value="NZ_FNZN01000001.1"/>
</dbReference>
<evidence type="ECO:0000313" key="3">
    <source>
        <dbReference type="EMBL" id="SEK37326.1"/>
    </source>
</evidence>
<protein>
    <submittedName>
        <fullName evidence="3">Transposase IS116/IS110/IS902 family protein</fullName>
    </submittedName>
</protein>
<evidence type="ECO:0000313" key="4">
    <source>
        <dbReference type="Proteomes" id="UP000198990"/>
    </source>
</evidence>
<feature type="domain" description="Transposase IS116/IS110/IS902 C-terminal" evidence="2">
    <location>
        <begin position="65"/>
        <end position="144"/>
    </location>
</feature>
<dbReference type="Pfam" id="PF02371">
    <property type="entry name" value="Transposase_20"/>
    <property type="match status" value="1"/>
</dbReference>
<gene>
    <name evidence="3" type="ORF">SAMN04488008_101360</name>
</gene>
<dbReference type="InterPro" id="IPR047650">
    <property type="entry name" value="Transpos_IS110"/>
</dbReference>
<evidence type="ECO:0000259" key="2">
    <source>
        <dbReference type="Pfam" id="PF02371"/>
    </source>
</evidence>
<dbReference type="GO" id="GO:0003677">
    <property type="term" value="F:DNA binding"/>
    <property type="evidence" value="ECO:0007669"/>
    <property type="project" value="InterPro"/>
</dbReference>
<proteinExistence type="predicted"/>
<accession>A0A1H7GGD9</accession>
<dbReference type="GO" id="GO:0004803">
    <property type="term" value="F:transposase activity"/>
    <property type="evidence" value="ECO:0007669"/>
    <property type="project" value="InterPro"/>
</dbReference>
<dbReference type="AlphaFoldDB" id="A0A1H7GGD9"/>
<keyword evidence="4" id="KW-1185">Reference proteome</keyword>
<organism evidence="3 4">
    <name type="scientific">Maribacter orientalis</name>
    <dbReference type="NCBI Taxonomy" id="228957"/>
    <lineage>
        <taxon>Bacteria</taxon>
        <taxon>Pseudomonadati</taxon>
        <taxon>Bacteroidota</taxon>
        <taxon>Flavobacteriia</taxon>
        <taxon>Flavobacteriales</taxon>
        <taxon>Flavobacteriaceae</taxon>
        <taxon>Maribacter</taxon>
    </lineage>
</organism>
<sequence>MGLSLSLGLLTDRQGAIDSDVYGNTQTLKRHRNRLKLLNVQIKMIEQEMKEIIFKNEVLKRKIDYLRSIPGVSFILAATVVGEILGFGSIVNTKQHTSYASFDIVLKESGKTRISKRKDSHIRAVLLMPSMTGICCNTTLKQFYDRFKPKKEKQLVP</sequence>
<reference evidence="4" key="1">
    <citation type="submission" date="2016-10" db="EMBL/GenBank/DDBJ databases">
        <authorList>
            <person name="Varghese N."/>
            <person name="Submissions S."/>
        </authorList>
    </citation>
    <scope>NUCLEOTIDE SEQUENCE [LARGE SCALE GENOMIC DNA]</scope>
    <source>
        <strain evidence="4">DSM 16471</strain>
    </source>
</reference>
<dbReference type="GO" id="GO:0006313">
    <property type="term" value="P:DNA transposition"/>
    <property type="evidence" value="ECO:0007669"/>
    <property type="project" value="InterPro"/>
</dbReference>